<evidence type="ECO:0000313" key="5">
    <source>
        <dbReference type="Proteomes" id="UP000694680"/>
    </source>
</evidence>
<dbReference type="GO" id="GO:0005886">
    <property type="term" value="C:plasma membrane"/>
    <property type="evidence" value="ECO:0007669"/>
    <property type="project" value="TreeGrafter"/>
</dbReference>
<dbReference type="GO" id="GO:0090314">
    <property type="term" value="P:positive regulation of protein targeting to membrane"/>
    <property type="evidence" value="ECO:0007669"/>
    <property type="project" value="TreeGrafter"/>
</dbReference>
<evidence type="ECO:0000256" key="2">
    <source>
        <dbReference type="SAM" id="Coils"/>
    </source>
</evidence>
<proteinExistence type="inferred from homology"/>
<dbReference type="PROSITE" id="PS51723">
    <property type="entry name" value="PEPTIDASE_M60"/>
    <property type="match status" value="1"/>
</dbReference>
<reference evidence="4" key="3">
    <citation type="submission" date="2025-09" db="UniProtKB">
        <authorList>
            <consortium name="Ensembl"/>
        </authorList>
    </citation>
    <scope>IDENTIFICATION</scope>
</reference>
<organism evidence="4 5">
    <name type="scientific">Gouania willdenowi</name>
    <name type="common">Blunt-snouted clingfish</name>
    <name type="synonym">Lepadogaster willdenowi</name>
    <dbReference type="NCBI Taxonomy" id="441366"/>
    <lineage>
        <taxon>Eukaryota</taxon>
        <taxon>Metazoa</taxon>
        <taxon>Chordata</taxon>
        <taxon>Craniata</taxon>
        <taxon>Vertebrata</taxon>
        <taxon>Euteleostomi</taxon>
        <taxon>Actinopterygii</taxon>
        <taxon>Neopterygii</taxon>
        <taxon>Teleostei</taxon>
        <taxon>Neoteleostei</taxon>
        <taxon>Acanthomorphata</taxon>
        <taxon>Ovalentaria</taxon>
        <taxon>Blenniimorphae</taxon>
        <taxon>Blenniiformes</taxon>
        <taxon>Gobiesocoidei</taxon>
        <taxon>Gobiesocidae</taxon>
        <taxon>Gobiesocinae</taxon>
        <taxon>Gouania</taxon>
    </lineage>
</organism>
<dbReference type="InterPro" id="IPR035423">
    <property type="entry name" value="M60-like_N"/>
</dbReference>
<reference evidence="4" key="2">
    <citation type="submission" date="2025-08" db="UniProtKB">
        <authorList>
            <consortium name="Ensembl"/>
        </authorList>
    </citation>
    <scope>IDENTIFICATION</scope>
</reference>
<dbReference type="Pfam" id="PF13402">
    <property type="entry name" value="Peptidase_M60"/>
    <property type="match status" value="1"/>
</dbReference>
<dbReference type="Pfam" id="PF17291">
    <property type="entry name" value="M60-like_N"/>
    <property type="match status" value="1"/>
</dbReference>
<dbReference type="PANTHER" id="PTHR15730:SF5">
    <property type="entry name" value="SI:CH211-210B2.2-RELATED"/>
    <property type="match status" value="1"/>
</dbReference>
<dbReference type="GO" id="GO:0044325">
    <property type="term" value="F:transmembrane transporter binding"/>
    <property type="evidence" value="ECO:0007669"/>
    <property type="project" value="TreeGrafter"/>
</dbReference>
<reference evidence="4" key="1">
    <citation type="submission" date="2020-06" db="EMBL/GenBank/DDBJ databases">
        <authorList>
            <consortium name="Wellcome Sanger Institute Data Sharing"/>
        </authorList>
    </citation>
    <scope>NUCLEOTIDE SEQUENCE [LARGE SCALE GENOMIC DNA]</scope>
</reference>
<evidence type="ECO:0000256" key="1">
    <source>
        <dbReference type="ARBA" id="ARBA00009770"/>
    </source>
</evidence>
<dbReference type="Ensembl" id="ENSGWIT00000010356.1">
    <property type="protein sequence ID" value="ENSGWIP00000009291.1"/>
    <property type="gene ID" value="ENSGWIG00000005526.1"/>
</dbReference>
<dbReference type="InterPro" id="IPR031161">
    <property type="entry name" value="Peptidase_M60_dom"/>
</dbReference>
<keyword evidence="2" id="KW-0175">Coiled coil</keyword>
<dbReference type="AlphaFoldDB" id="A0A8C5DN93"/>
<keyword evidence="5" id="KW-1185">Reference proteome</keyword>
<dbReference type="InterPro" id="IPR051244">
    <property type="entry name" value="TCAF"/>
</dbReference>
<protein>
    <recommendedName>
        <fullName evidence="3">Peptidase M60 domain-containing protein</fullName>
    </recommendedName>
</protein>
<dbReference type="SUPFAM" id="SSF52317">
    <property type="entry name" value="Class I glutamine amidotransferase-like"/>
    <property type="match status" value="1"/>
</dbReference>
<dbReference type="PANTHER" id="PTHR15730">
    <property type="entry name" value="EXPERIMENTAL AUTOIMMUNE PROSTATITIS ANTIGEN 2-RELATED"/>
    <property type="match status" value="1"/>
</dbReference>
<evidence type="ECO:0000259" key="3">
    <source>
        <dbReference type="PROSITE" id="PS51723"/>
    </source>
</evidence>
<dbReference type="Proteomes" id="UP000694680">
    <property type="component" value="Chromosome 13"/>
</dbReference>
<evidence type="ECO:0000313" key="4">
    <source>
        <dbReference type="Ensembl" id="ENSGWIP00000009291.1"/>
    </source>
</evidence>
<dbReference type="InterPro" id="IPR029062">
    <property type="entry name" value="Class_I_gatase-like"/>
</dbReference>
<comment type="similarity">
    <text evidence="1">Belongs to the TCAF family.</text>
</comment>
<sequence>MSTQSFRNEAYVALLRGFKELDFRGTAVPGELVLAGENAFPLVMNNKDQILMAASVYGRGRIVVMAHETYLTKFPALVENAVSWLMGDQTANLVCVQTQTKAVADGLKKSTNKVNITEAFTNSGAGVYVTSAYSVGEDPKALVAFLKAGGGVLIAGQAWHWASHHPKENTFLQFSGNKVSGVAGIYFTENYGEAQKILVRPQIPMSLKAIDFEEDLESLLKGVSEFDLPGDVTASEVMAHGSLAFPIGTTKDGQAFLAGSYFGKGRIIVTTHELLIPNKVHLNHWATFWYNAVRWLDQGRQGVIGFDPKIKILSDLKMKCETTGFRNNLSVFVCDVYSDKHMKEIQEFVAEGGGLLIGGHAWWWSNKNIGQDPTTNFSGNKILNKMGLTILKETVESRLYDVPSLKQRMEKNPNFRRLLQRFLGHVLEGEEINRQAEKQLNKLKRELTVFLQMKAYDNVSYSQVLSFLTDTVKKVGMPQVSEKNPVKSRNDRFLLHLGTDIFNVSPNPESLLPYLIKDIPQLPQVHNQRIKINAKTAKRGEWISTGLYLSPGMRTSISLPTSMVNKGWMVQIGCQTDYLKHRALKRAPAVIARFPVASEKMQVWNLWGGLIYLMAPTDPNVEGEEVIVEAAVAAPYYKFGESVSTSRVAPSPWAEFEFDNLILTVPSQVIRELEGVDKVAALWNDVMKGVAELAVIPTTFVCKERFVTDVQISAEMSTNPDPFGIISKAASPSTFEKQLRDKFCCGQTFINKVCTWTFLLSFSRSFIR</sequence>
<feature type="domain" description="Peptidase M60" evidence="3">
    <location>
        <begin position="540"/>
        <end position="768"/>
    </location>
</feature>
<feature type="coiled-coil region" evidence="2">
    <location>
        <begin position="426"/>
        <end position="453"/>
    </location>
</feature>
<dbReference type="SMART" id="SM01276">
    <property type="entry name" value="M60-like"/>
    <property type="match status" value="1"/>
</dbReference>
<name>A0A8C5DN93_GOUWI</name>
<accession>A0A8C5DN93</accession>